<dbReference type="AlphaFoldDB" id="A0A0G4H4A8"/>
<feature type="compositionally biased region" description="Basic and acidic residues" evidence="1">
    <location>
        <begin position="188"/>
        <end position="204"/>
    </location>
</feature>
<evidence type="ECO:0000313" key="2">
    <source>
        <dbReference type="EMBL" id="CEM38456.1"/>
    </source>
</evidence>
<dbReference type="EMBL" id="CDMZ01001855">
    <property type="protein sequence ID" value="CEM38456.1"/>
    <property type="molecule type" value="Genomic_DNA"/>
</dbReference>
<reference evidence="2" key="1">
    <citation type="submission" date="2014-11" db="EMBL/GenBank/DDBJ databases">
        <authorList>
            <person name="Otto D Thomas"/>
            <person name="Naeem Raeece"/>
        </authorList>
    </citation>
    <scope>NUCLEOTIDE SEQUENCE</scope>
</reference>
<feature type="compositionally biased region" description="Gly residues" evidence="1">
    <location>
        <begin position="137"/>
        <end position="187"/>
    </location>
</feature>
<proteinExistence type="predicted"/>
<accession>A0A0G4H4A8</accession>
<feature type="compositionally biased region" description="Basic and acidic residues" evidence="1">
    <location>
        <begin position="35"/>
        <end position="46"/>
    </location>
</feature>
<feature type="region of interest" description="Disordered" evidence="1">
    <location>
        <begin position="25"/>
        <end position="48"/>
    </location>
</feature>
<feature type="compositionally biased region" description="Basic and acidic residues" evidence="1">
    <location>
        <begin position="371"/>
        <end position="382"/>
    </location>
</feature>
<feature type="compositionally biased region" description="Polar residues" evidence="1">
    <location>
        <begin position="355"/>
        <end position="365"/>
    </location>
</feature>
<name>A0A0G4H4A8_9ALVE</name>
<feature type="compositionally biased region" description="Gly residues" evidence="1">
    <location>
        <begin position="205"/>
        <end position="215"/>
    </location>
</feature>
<organism evidence="2">
    <name type="scientific">Chromera velia CCMP2878</name>
    <dbReference type="NCBI Taxonomy" id="1169474"/>
    <lineage>
        <taxon>Eukaryota</taxon>
        <taxon>Sar</taxon>
        <taxon>Alveolata</taxon>
        <taxon>Colpodellida</taxon>
        <taxon>Chromeraceae</taxon>
        <taxon>Chromera</taxon>
    </lineage>
</organism>
<feature type="compositionally biased region" description="Low complexity" evidence="1">
    <location>
        <begin position="339"/>
        <end position="354"/>
    </location>
</feature>
<gene>
    <name evidence="2" type="ORF">Cvel_24607</name>
</gene>
<feature type="compositionally biased region" description="Polar residues" evidence="1">
    <location>
        <begin position="319"/>
        <end position="330"/>
    </location>
</feature>
<feature type="compositionally biased region" description="Low complexity" evidence="1">
    <location>
        <begin position="304"/>
        <end position="317"/>
    </location>
</feature>
<evidence type="ECO:0000256" key="1">
    <source>
        <dbReference type="SAM" id="MobiDB-lite"/>
    </source>
</evidence>
<protein>
    <submittedName>
        <fullName evidence="2">Uncharacterized protein</fullName>
    </submittedName>
</protein>
<sequence>MGGGAAAASCVAVSSVEAKRLRCVEPQSGSSEGKVFPKRDEQMGPEREEEAVVFQENHSLWSPWEARAEVDWTTLCSLLQRVGGEKVRKAVDGMREGITDSASSGFSVSSLLVLDCDEPRALEEPPPAPASPDGRGSRGGGGDGGGGGGFPGPRGGGSPGGRGGGWGRGGRGGGGSLGRGSGFGGGRGRGERPHGDHGRREDGFGRGGPFGGRGGIARPLSGGLPQVLNPLSVRAPLQTHTRTYPTQGLPPPQVAPPQRAQTVEGNDEDDLALRGGDSGQQPFPQGGGSAETGFLLPPVPQPSPSSVAPPTSTSFPAVSSVSQLFTQGTAWNPPYPAIPSHAPASGVSPASASSGLQNSGDTASDTIGDCHVQEQRQSRDSGDSPGPL</sequence>
<dbReference type="VEuPathDB" id="CryptoDB:Cvel_24607"/>
<feature type="region of interest" description="Disordered" evidence="1">
    <location>
        <begin position="117"/>
        <end position="388"/>
    </location>
</feature>